<evidence type="ECO:0000313" key="2">
    <source>
        <dbReference type="EMBL" id="RTI08456.1"/>
    </source>
</evidence>
<evidence type="ECO:0000313" key="1">
    <source>
        <dbReference type="EMBL" id="RTH02035.1"/>
    </source>
</evidence>
<dbReference type="EMBL" id="PEML01000091">
    <property type="protein sequence ID" value="RTI08456.1"/>
    <property type="molecule type" value="Genomic_DNA"/>
</dbReference>
<accession>A0A430R3R3</accession>
<reference evidence="2" key="1">
    <citation type="submission" date="2017-10" db="EMBL/GenBank/DDBJ databases">
        <authorList>
            <person name="Wilpiszeski R.L."/>
            <person name="Zhidan Z."/>
            <person name="House C.H."/>
        </authorList>
    </citation>
    <scope>NUCLEOTIDE SEQUENCE</scope>
    <source>
        <strain evidence="2">12_S12</strain>
    </source>
</reference>
<gene>
    <name evidence="2" type="ORF">CSW25_04130</name>
    <name evidence="1" type="ORF">CSW45_08775</name>
</gene>
<dbReference type="RefSeq" id="WP_126178186.1">
    <property type="nucleotide sequence ID" value="NZ_PELN01000332.1"/>
</dbReference>
<proteinExistence type="predicted"/>
<comment type="caution">
    <text evidence="1">The sequence shown here is derived from an EMBL/GenBank/DDBJ whole genome shotgun (WGS) entry which is preliminary data.</text>
</comment>
<evidence type="ECO:0000313" key="3">
    <source>
        <dbReference type="Proteomes" id="UP000286910"/>
    </source>
</evidence>
<dbReference type="Proteomes" id="UP000287962">
    <property type="component" value="Unassembled WGS sequence"/>
</dbReference>
<dbReference type="EMBL" id="PELR01000301">
    <property type="protein sequence ID" value="RTH02035.1"/>
    <property type="molecule type" value="Genomic_DNA"/>
</dbReference>
<reference evidence="3 4" key="2">
    <citation type="journal article" date="2019" name="Extremophiles">
        <title>Biogeography of thermophiles and predominance of Thermus scotoductus in domestic water heaters.</title>
        <authorList>
            <person name="Wilpiszeski R.L."/>
            <person name="Zhang Z."/>
            <person name="House C.H."/>
        </authorList>
    </citation>
    <scope>NUCLEOTIDE SEQUENCE [LARGE SCALE GENOMIC DNA]</scope>
    <source>
        <strain evidence="2 4">12_S12</strain>
        <strain evidence="1 3">32_S32</strain>
    </source>
</reference>
<dbReference type="Proteomes" id="UP000286910">
    <property type="component" value="Unassembled WGS sequence"/>
</dbReference>
<protein>
    <submittedName>
        <fullName evidence="1">Uncharacterized protein</fullName>
    </submittedName>
</protein>
<sequence>MPAVLTRGYLEALAAWTAGEGGAPPVPVQIAFGTGGLRTGPDDPAPPDPSREALEAEILRKPIAGLRRTGERVEVWASLRGEEIGSTGVSECGLLDAQGRLLLYATFRQKELAYGVQVRFRFALGLGGPNG</sequence>
<evidence type="ECO:0000313" key="4">
    <source>
        <dbReference type="Proteomes" id="UP000287962"/>
    </source>
</evidence>
<name>A0A430R3R3_THESC</name>
<dbReference type="AlphaFoldDB" id="A0A430R3R3"/>
<organism evidence="1 3">
    <name type="scientific">Thermus scotoductus</name>
    <dbReference type="NCBI Taxonomy" id="37636"/>
    <lineage>
        <taxon>Bacteria</taxon>
        <taxon>Thermotogati</taxon>
        <taxon>Deinococcota</taxon>
        <taxon>Deinococci</taxon>
        <taxon>Thermales</taxon>
        <taxon>Thermaceae</taxon>
        <taxon>Thermus</taxon>
    </lineage>
</organism>
<keyword evidence="4" id="KW-1185">Reference proteome</keyword>